<dbReference type="InterPro" id="IPR001792">
    <property type="entry name" value="Acylphosphatase-like_dom"/>
</dbReference>
<sequence length="333" mass="36393">MSASQGSRRFWTEVDVAEQPDGFAVRLDGKPVRLPDAGALLLPNRTLAEAVASEWRRIDGPYGPEAIGLTRLAGSMLFRVAPRREAVKDQLMGFLDGDLLCYRADHPEGLARRQERDWQPWLDWVREGFGVSLRTTLGLMPVRQPEAARAAMATALDGLDDAALTALGVLAPALSSLVLGVACVSGALAAETAFELSVLDDRYQSERWGEDKEAAGRRAALRADCVEARRFLDLARGVGTTRLLVEGRVQGVGYRAWLRAEAQALGLGGFVRNLPGGEVEAMLFGPEPARASLELRARTGPRMADVRDVRREDGLEPLETRDSHVPFEIRRDA</sequence>
<dbReference type="SUPFAM" id="SSF160909">
    <property type="entry name" value="ATP12-like"/>
    <property type="match status" value="1"/>
</dbReference>
<feature type="active site" evidence="4">
    <location>
        <position position="255"/>
    </location>
</feature>
<dbReference type="Pfam" id="PF00708">
    <property type="entry name" value="Acylphosphatase"/>
    <property type="match status" value="1"/>
</dbReference>
<comment type="catalytic activity">
    <reaction evidence="4">
        <text>an acyl phosphate + H2O = a carboxylate + phosphate + H(+)</text>
        <dbReference type="Rhea" id="RHEA:14965"/>
        <dbReference type="ChEBI" id="CHEBI:15377"/>
        <dbReference type="ChEBI" id="CHEBI:15378"/>
        <dbReference type="ChEBI" id="CHEBI:29067"/>
        <dbReference type="ChEBI" id="CHEBI:43474"/>
        <dbReference type="ChEBI" id="CHEBI:59918"/>
        <dbReference type="EC" id="3.6.1.7"/>
    </reaction>
</comment>
<comment type="caution">
    <text evidence="7">The sequence shown here is derived from an EMBL/GenBank/DDBJ whole genome shotgun (WGS) entry which is preliminary data.</text>
</comment>
<evidence type="ECO:0000313" key="7">
    <source>
        <dbReference type="EMBL" id="MCQ8278656.1"/>
    </source>
</evidence>
<dbReference type="InterPro" id="IPR017968">
    <property type="entry name" value="Acylphosphatase_CS"/>
</dbReference>
<evidence type="ECO:0000256" key="1">
    <source>
        <dbReference type="ARBA" id="ARBA00008231"/>
    </source>
</evidence>
<dbReference type="InterPro" id="IPR011419">
    <property type="entry name" value="ATP12_ATP_synth-F1-assembly"/>
</dbReference>
<accession>A0ABT1W987</accession>
<evidence type="ECO:0000256" key="4">
    <source>
        <dbReference type="PROSITE-ProRule" id="PRU00520"/>
    </source>
</evidence>
<evidence type="ECO:0000256" key="3">
    <source>
        <dbReference type="ARBA" id="ARBA00023186"/>
    </source>
</evidence>
<dbReference type="EMBL" id="JAMSKV010000007">
    <property type="protein sequence ID" value="MCQ8278656.1"/>
    <property type="molecule type" value="Genomic_DNA"/>
</dbReference>
<dbReference type="Gene3D" id="1.10.3580.10">
    <property type="entry name" value="ATP12 ATPase"/>
    <property type="match status" value="1"/>
</dbReference>
<dbReference type="EC" id="3.6.1.7" evidence="4"/>
<dbReference type="PANTHER" id="PTHR21013:SF10">
    <property type="entry name" value="ATP SYNTHASE MITOCHONDRIAL F1 COMPLEX ASSEMBLY FACTOR 2"/>
    <property type="match status" value="1"/>
</dbReference>
<evidence type="ECO:0000313" key="8">
    <source>
        <dbReference type="Proteomes" id="UP001524587"/>
    </source>
</evidence>
<organism evidence="7 8">
    <name type="scientific">Endosaccharibacter trunci</name>
    <dbReference type="NCBI Taxonomy" id="2812733"/>
    <lineage>
        <taxon>Bacteria</taxon>
        <taxon>Pseudomonadati</taxon>
        <taxon>Pseudomonadota</taxon>
        <taxon>Alphaproteobacteria</taxon>
        <taxon>Acetobacterales</taxon>
        <taxon>Acetobacteraceae</taxon>
        <taxon>Endosaccharibacter</taxon>
    </lineage>
</organism>
<protein>
    <recommendedName>
        <fullName evidence="4">acylphosphatase</fullName>
        <ecNumber evidence="4">3.6.1.7</ecNumber>
    </recommendedName>
</protein>
<comment type="similarity">
    <text evidence="1">Belongs to the ATP12 family.</text>
</comment>
<name>A0ABT1W987_9PROT</name>
<dbReference type="GO" id="GO:0003998">
    <property type="term" value="F:acylphosphatase activity"/>
    <property type="evidence" value="ECO:0007669"/>
    <property type="project" value="UniProtKB-EC"/>
</dbReference>
<dbReference type="Pfam" id="PF07542">
    <property type="entry name" value="ATP12"/>
    <property type="match status" value="1"/>
</dbReference>
<keyword evidence="3" id="KW-0143">Chaperone</keyword>
<dbReference type="Proteomes" id="UP001524587">
    <property type="component" value="Unassembled WGS sequence"/>
</dbReference>
<gene>
    <name evidence="7" type="ORF">NFI95_09350</name>
</gene>
<dbReference type="PROSITE" id="PS00151">
    <property type="entry name" value="ACYLPHOSPHATASE_2"/>
    <property type="match status" value="1"/>
</dbReference>
<feature type="domain" description="Acylphosphatase-like" evidence="6">
    <location>
        <begin position="240"/>
        <end position="331"/>
    </location>
</feature>
<dbReference type="InterPro" id="IPR042272">
    <property type="entry name" value="ATP12_ATP_synth-F1-assembly_N"/>
</dbReference>
<dbReference type="InterPro" id="IPR036046">
    <property type="entry name" value="Acylphosphatase-like_dom_sf"/>
</dbReference>
<dbReference type="Gene3D" id="3.30.2180.10">
    <property type="entry name" value="ATP12-like"/>
    <property type="match status" value="1"/>
</dbReference>
<dbReference type="Gene3D" id="3.30.70.100">
    <property type="match status" value="1"/>
</dbReference>
<evidence type="ECO:0000256" key="5">
    <source>
        <dbReference type="RuleBase" id="RU004168"/>
    </source>
</evidence>
<proteinExistence type="inferred from homology"/>
<dbReference type="RefSeq" id="WP_422864138.1">
    <property type="nucleotide sequence ID" value="NZ_JAMSKV010000007.1"/>
</dbReference>
<evidence type="ECO:0000256" key="2">
    <source>
        <dbReference type="ARBA" id="ARBA00022946"/>
    </source>
</evidence>
<comment type="similarity">
    <text evidence="5">Belongs to the acylphosphatase family.</text>
</comment>
<dbReference type="PANTHER" id="PTHR21013">
    <property type="entry name" value="ATP SYNTHASE MITOCHONDRIAL F1 COMPLEX ASSEMBLY FACTOR 2/ATP12 PROTEIN, MITOCHONDRIAL PRECURSOR"/>
    <property type="match status" value="1"/>
</dbReference>
<reference evidence="7 8" key="1">
    <citation type="submission" date="2022-06" db="EMBL/GenBank/DDBJ databases">
        <title>Endosaccharibacter gen. nov., sp. nov., endophytic bacteria isolated from sugarcane.</title>
        <authorList>
            <person name="Pitiwittayakul N."/>
            <person name="Yukphan P."/>
            <person name="Charoenyingcharoen P."/>
            <person name="Tanasupawat S."/>
        </authorList>
    </citation>
    <scope>NUCLEOTIDE SEQUENCE [LARGE SCALE GENOMIC DNA]</scope>
    <source>
        <strain evidence="7 8">KSS8</strain>
    </source>
</reference>
<keyword evidence="8" id="KW-1185">Reference proteome</keyword>
<dbReference type="PROSITE" id="PS51160">
    <property type="entry name" value="ACYLPHOSPHATASE_3"/>
    <property type="match status" value="1"/>
</dbReference>
<keyword evidence="2" id="KW-0809">Transit peptide</keyword>
<evidence type="ECO:0000259" key="6">
    <source>
        <dbReference type="PROSITE" id="PS51160"/>
    </source>
</evidence>
<dbReference type="InterPro" id="IPR023335">
    <property type="entry name" value="ATP12_ortho_dom_sf"/>
</dbReference>
<feature type="active site" evidence="4">
    <location>
        <position position="273"/>
    </location>
</feature>
<keyword evidence="4 7" id="KW-0378">Hydrolase</keyword>
<dbReference type="SUPFAM" id="SSF54975">
    <property type="entry name" value="Acylphosphatase/BLUF domain-like"/>
    <property type="match status" value="1"/>
</dbReference>